<feature type="compositionally biased region" description="Low complexity" evidence="10">
    <location>
        <begin position="106"/>
        <end position="118"/>
    </location>
</feature>
<dbReference type="GO" id="GO:0061630">
    <property type="term" value="F:ubiquitin protein ligase activity"/>
    <property type="evidence" value="ECO:0007669"/>
    <property type="project" value="InterPro"/>
</dbReference>
<keyword evidence="14" id="KW-1185">Reference proteome</keyword>
<evidence type="ECO:0000259" key="12">
    <source>
        <dbReference type="PROSITE" id="PS50089"/>
    </source>
</evidence>
<sequence length="421" mass="46331">MSGADQGQSRLRARIQDNASTLESTAFTLSNYLQGLAHSLLPGRDTGRRSQSDGLRLSVQLGPSQRSVNEARRRSSSRSPRQEAPVSTEQASSAEAPADAAEDAAESGSSSSNDTAAAEGDVSTTGIDIQAYSAWLEKAAPFAILLLLIFLKNHILGIAVFTYLTAAIYKCNEVIKKEVALKGESSRFMVTVLGTIAAVQALSFLIVLYRQELWLNFIIAPREGSVKGFWDCLFKASVVDCLIRLIGFTGKSIVLLTHASQPEECFRRRAQVMSFMEQLLLIYRTIATIPVWLLFYEGIGMGSLLTSLMRGLYLWFKGRNLYLEILASYAFAKALVRREFVYGQVVSPADPQLMEGGSTCPICQDQMRTPIKLTCSHFFCDHCISTWLARERTCPMCRKIVRPAGIMPVSDGATPLVPVLF</sequence>
<feature type="transmembrane region" description="Helical" evidence="11">
    <location>
        <begin position="142"/>
        <end position="168"/>
    </location>
</feature>
<dbReference type="PROSITE" id="PS00518">
    <property type="entry name" value="ZF_RING_1"/>
    <property type="match status" value="1"/>
</dbReference>
<dbReference type="Gene3D" id="3.30.40.10">
    <property type="entry name" value="Zinc/RING finger domain, C3HC4 (zinc finger)"/>
    <property type="match status" value="1"/>
</dbReference>
<dbReference type="EMBL" id="CAUYUE010000001">
    <property type="protein sequence ID" value="CAK0735440.1"/>
    <property type="molecule type" value="Genomic_DNA"/>
</dbReference>
<dbReference type="CDD" id="cd16532">
    <property type="entry name" value="RING-HC_RNFT1-like"/>
    <property type="match status" value="1"/>
</dbReference>
<dbReference type="AlphaFoldDB" id="A0AAV1HRJ1"/>
<reference evidence="13 14" key="1">
    <citation type="submission" date="2023-10" db="EMBL/GenBank/DDBJ databases">
        <authorList>
            <person name="Maclean D."/>
            <person name="Macfadyen A."/>
        </authorList>
    </citation>
    <scope>NUCLEOTIDE SEQUENCE [LARGE SCALE GENOMIC DNA]</scope>
</reference>
<feature type="transmembrane region" description="Helical" evidence="11">
    <location>
        <begin position="188"/>
        <end position="209"/>
    </location>
</feature>
<dbReference type="Pfam" id="PF13639">
    <property type="entry name" value="zf-RING_2"/>
    <property type="match status" value="1"/>
</dbReference>
<keyword evidence="6" id="KW-0862">Zinc</keyword>
<evidence type="ECO:0000256" key="3">
    <source>
        <dbReference type="ARBA" id="ARBA00022723"/>
    </source>
</evidence>
<comment type="subcellular location">
    <subcellularLocation>
        <location evidence="1">Membrane</location>
        <topology evidence="1">Multi-pass membrane protein</topology>
    </subcellularLocation>
</comment>
<dbReference type="Proteomes" id="UP001314263">
    <property type="component" value="Unassembled WGS sequence"/>
</dbReference>
<keyword evidence="3" id="KW-0479">Metal-binding</keyword>
<comment type="caution">
    <text evidence="13">The sequence shown here is derived from an EMBL/GenBank/DDBJ whole genome shotgun (WGS) entry which is preliminary data.</text>
</comment>
<dbReference type="PROSITE" id="PS50089">
    <property type="entry name" value="ZF_RING_2"/>
    <property type="match status" value="1"/>
</dbReference>
<feature type="domain" description="RING-type" evidence="12">
    <location>
        <begin position="360"/>
        <end position="398"/>
    </location>
</feature>
<dbReference type="InterPro" id="IPR017907">
    <property type="entry name" value="Znf_RING_CS"/>
</dbReference>
<dbReference type="InterPro" id="IPR044235">
    <property type="entry name" value="RNFT1/2"/>
</dbReference>
<accession>A0AAV1HRJ1</accession>
<dbReference type="PANTHER" id="PTHR15860">
    <property type="entry name" value="UNCHARACTERIZED RING FINGER-CONTAINING PROTEIN"/>
    <property type="match status" value="1"/>
</dbReference>
<evidence type="ECO:0000256" key="1">
    <source>
        <dbReference type="ARBA" id="ARBA00004141"/>
    </source>
</evidence>
<dbReference type="PANTHER" id="PTHR15860:SF0">
    <property type="entry name" value="LP20373P"/>
    <property type="match status" value="1"/>
</dbReference>
<keyword evidence="2 11" id="KW-0812">Transmembrane</keyword>
<dbReference type="GO" id="GO:1904294">
    <property type="term" value="P:positive regulation of ERAD pathway"/>
    <property type="evidence" value="ECO:0007669"/>
    <property type="project" value="InterPro"/>
</dbReference>
<evidence type="ECO:0000256" key="11">
    <source>
        <dbReference type="SAM" id="Phobius"/>
    </source>
</evidence>
<dbReference type="SMART" id="SM00184">
    <property type="entry name" value="RING"/>
    <property type="match status" value="1"/>
</dbReference>
<keyword evidence="4 9" id="KW-0863">Zinc-finger</keyword>
<dbReference type="GO" id="GO:0016020">
    <property type="term" value="C:membrane"/>
    <property type="evidence" value="ECO:0007669"/>
    <property type="project" value="UniProtKB-SubCell"/>
</dbReference>
<dbReference type="InterPro" id="IPR001841">
    <property type="entry name" value="Znf_RING"/>
</dbReference>
<keyword evidence="5" id="KW-0833">Ubl conjugation pathway</keyword>
<feature type="region of interest" description="Disordered" evidence="10">
    <location>
        <begin position="43"/>
        <end position="119"/>
    </location>
</feature>
<dbReference type="SUPFAM" id="SSF57850">
    <property type="entry name" value="RING/U-box"/>
    <property type="match status" value="1"/>
</dbReference>
<evidence type="ECO:0000256" key="4">
    <source>
        <dbReference type="ARBA" id="ARBA00022771"/>
    </source>
</evidence>
<evidence type="ECO:0000313" key="13">
    <source>
        <dbReference type="EMBL" id="CAK0735440.1"/>
    </source>
</evidence>
<evidence type="ECO:0000256" key="2">
    <source>
        <dbReference type="ARBA" id="ARBA00022692"/>
    </source>
</evidence>
<evidence type="ECO:0000256" key="10">
    <source>
        <dbReference type="SAM" id="MobiDB-lite"/>
    </source>
</evidence>
<feature type="transmembrane region" description="Helical" evidence="11">
    <location>
        <begin position="275"/>
        <end position="293"/>
    </location>
</feature>
<evidence type="ECO:0000256" key="6">
    <source>
        <dbReference type="ARBA" id="ARBA00022833"/>
    </source>
</evidence>
<proteinExistence type="predicted"/>
<keyword evidence="7 11" id="KW-1133">Transmembrane helix</keyword>
<dbReference type="InterPro" id="IPR013083">
    <property type="entry name" value="Znf_RING/FYVE/PHD"/>
</dbReference>
<keyword evidence="8 11" id="KW-0472">Membrane</keyword>
<dbReference type="GO" id="GO:0008270">
    <property type="term" value="F:zinc ion binding"/>
    <property type="evidence" value="ECO:0007669"/>
    <property type="project" value="UniProtKB-KW"/>
</dbReference>
<evidence type="ECO:0000256" key="7">
    <source>
        <dbReference type="ARBA" id="ARBA00022989"/>
    </source>
</evidence>
<evidence type="ECO:0000256" key="8">
    <source>
        <dbReference type="ARBA" id="ARBA00023136"/>
    </source>
</evidence>
<gene>
    <name evidence="13" type="ORF">CVIRNUC_000581</name>
</gene>
<evidence type="ECO:0000313" key="14">
    <source>
        <dbReference type="Proteomes" id="UP001314263"/>
    </source>
</evidence>
<protein>
    <recommendedName>
        <fullName evidence="12">RING-type domain-containing protein</fullName>
    </recommendedName>
</protein>
<name>A0AAV1HRJ1_9CHLO</name>
<evidence type="ECO:0000256" key="5">
    <source>
        <dbReference type="ARBA" id="ARBA00022786"/>
    </source>
</evidence>
<organism evidence="13 14">
    <name type="scientific">Coccomyxa viridis</name>
    <dbReference type="NCBI Taxonomy" id="1274662"/>
    <lineage>
        <taxon>Eukaryota</taxon>
        <taxon>Viridiplantae</taxon>
        <taxon>Chlorophyta</taxon>
        <taxon>core chlorophytes</taxon>
        <taxon>Trebouxiophyceae</taxon>
        <taxon>Trebouxiophyceae incertae sedis</taxon>
        <taxon>Coccomyxaceae</taxon>
        <taxon>Coccomyxa</taxon>
    </lineage>
</organism>
<evidence type="ECO:0000256" key="9">
    <source>
        <dbReference type="PROSITE-ProRule" id="PRU00175"/>
    </source>
</evidence>